<evidence type="ECO:0000256" key="1">
    <source>
        <dbReference type="SAM" id="Phobius"/>
    </source>
</evidence>
<accession>A0A1H0ILK6</accession>
<dbReference type="STRING" id="240303.SAMN05421677_104114"/>
<dbReference type="EMBL" id="FNIZ01000004">
    <property type="protein sequence ID" value="SDO31911.1"/>
    <property type="molecule type" value="Genomic_DNA"/>
</dbReference>
<keyword evidence="3" id="KW-1185">Reference proteome</keyword>
<dbReference type="RefSeq" id="WP_089651530.1">
    <property type="nucleotide sequence ID" value="NZ_FNIZ01000004.1"/>
</dbReference>
<dbReference type="OrthoDB" id="2969379at2"/>
<proteinExistence type="predicted"/>
<gene>
    <name evidence="2" type="ORF">SAMN05421677_104114</name>
</gene>
<dbReference type="AlphaFoldDB" id="A0A1H0ILK6"/>
<feature type="transmembrane region" description="Helical" evidence="1">
    <location>
        <begin position="36"/>
        <end position="55"/>
    </location>
</feature>
<dbReference type="Proteomes" id="UP000198860">
    <property type="component" value="Unassembled WGS sequence"/>
</dbReference>
<keyword evidence="1" id="KW-1133">Transmembrane helix</keyword>
<feature type="transmembrane region" description="Helical" evidence="1">
    <location>
        <begin position="99"/>
        <end position="117"/>
    </location>
</feature>
<feature type="transmembrane region" description="Helical" evidence="1">
    <location>
        <begin position="67"/>
        <end position="87"/>
    </location>
</feature>
<feature type="transmembrane region" description="Helical" evidence="1">
    <location>
        <begin position="146"/>
        <end position="163"/>
    </location>
</feature>
<protein>
    <submittedName>
        <fullName evidence="2">Uncharacterized protein</fullName>
    </submittedName>
</protein>
<evidence type="ECO:0000313" key="2">
    <source>
        <dbReference type="EMBL" id="SDO31911.1"/>
    </source>
</evidence>
<name>A0A1H0ILK6_HALAD</name>
<feature type="transmembrane region" description="Helical" evidence="1">
    <location>
        <begin position="6"/>
        <end position="24"/>
    </location>
</feature>
<keyword evidence="1" id="KW-0812">Transmembrane</keyword>
<sequence length="200" mass="22773">MILQPLLVIRVIALLIGLAVFWILSSQKEKKKTVESYASTLTTWLLFFIGAKGLTQWELLLDYPLSVLAYPSGTVEFYIACIATILWEWQKRHVHKPYLQAYILMLASSFVGFALLEKLVLDQGHLVDVIFAFGFFFLVVLHKQRLWSVFFAFSGALLTGMLYRIPDVMGYRMDLGFYLVVTLVSLTLVLLKKGGMNHGD</sequence>
<feature type="transmembrane region" description="Helical" evidence="1">
    <location>
        <begin position="123"/>
        <end position="141"/>
    </location>
</feature>
<evidence type="ECO:0000313" key="3">
    <source>
        <dbReference type="Proteomes" id="UP000198860"/>
    </source>
</evidence>
<keyword evidence="1" id="KW-0472">Membrane</keyword>
<feature type="transmembrane region" description="Helical" evidence="1">
    <location>
        <begin position="175"/>
        <end position="191"/>
    </location>
</feature>
<organism evidence="2 3">
    <name type="scientific">Halobacillus aidingensis</name>
    <dbReference type="NCBI Taxonomy" id="240303"/>
    <lineage>
        <taxon>Bacteria</taxon>
        <taxon>Bacillati</taxon>
        <taxon>Bacillota</taxon>
        <taxon>Bacilli</taxon>
        <taxon>Bacillales</taxon>
        <taxon>Bacillaceae</taxon>
        <taxon>Halobacillus</taxon>
    </lineage>
</organism>
<reference evidence="3" key="1">
    <citation type="submission" date="2016-10" db="EMBL/GenBank/DDBJ databases">
        <authorList>
            <person name="Varghese N."/>
            <person name="Submissions S."/>
        </authorList>
    </citation>
    <scope>NUCLEOTIDE SEQUENCE [LARGE SCALE GENOMIC DNA]</scope>
    <source>
        <strain evidence="3">CGMCC 1.3703</strain>
    </source>
</reference>